<dbReference type="KEGG" id="dwd:DSCW_48800"/>
<dbReference type="OrthoDB" id="9798623at2"/>
<evidence type="ECO:0000256" key="1">
    <source>
        <dbReference type="ARBA" id="ARBA00009277"/>
    </source>
</evidence>
<dbReference type="SUPFAM" id="SSF53098">
    <property type="entry name" value="Ribonuclease H-like"/>
    <property type="match status" value="1"/>
</dbReference>
<accession>A0A5K7ZCK6</accession>
<dbReference type="RefSeq" id="WP_155306201.1">
    <property type="nucleotide sequence ID" value="NZ_AP021875.1"/>
</dbReference>
<dbReference type="InterPro" id="IPR036397">
    <property type="entry name" value="RNaseH_sf"/>
</dbReference>
<dbReference type="PANTHER" id="PTHR35004:SF7">
    <property type="entry name" value="INTEGRASE PROTEIN"/>
    <property type="match status" value="1"/>
</dbReference>
<comment type="similarity">
    <text evidence="1">Belongs to the transposase IS21/IS408/IS1162 family.</text>
</comment>
<dbReference type="PROSITE" id="PS50994">
    <property type="entry name" value="INTEGRASE"/>
    <property type="match status" value="1"/>
</dbReference>
<dbReference type="Pfam" id="PF00665">
    <property type="entry name" value="rve"/>
    <property type="match status" value="1"/>
</dbReference>
<dbReference type="EMBL" id="AP021875">
    <property type="protein sequence ID" value="BBO77463.1"/>
    <property type="molecule type" value="Genomic_DNA"/>
</dbReference>
<dbReference type="InterPro" id="IPR001584">
    <property type="entry name" value="Integrase_cat-core"/>
</dbReference>
<evidence type="ECO:0000313" key="4">
    <source>
        <dbReference type="Proteomes" id="UP000427769"/>
    </source>
</evidence>
<name>A0A5K7ZCK6_9BACT</name>
<dbReference type="Gene3D" id="3.30.420.10">
    <property type="entry name" value="Ribonuclease H-like superfamily/Ribonuclease H"/>
    <property type="match status" value="1"/>
</dbReference>
<evidence type="ECO:0000259" key="2">
    <source>
        <dbReference type="PROSITE" id="PS50994"/>
    </source>
</evidence>
<dbReference type="InterPro" id="IPR012337">
    <property type="entry name" value="RNaseH-like_sf"/>
</dbReference>
<dbReference type="NCBIfam" id="NF033546">
    <property type="entry name" value="transpos_IS21"/>
    <property type="match status" value="1"/>
</dbReference>
<dbReference type="GO" id="GO:0003676">
    <property type="term" value="F:nucleic acid binding"/>
    <property type="evidence" value="ECO:0007669"/>
    <property type="project" value="InterPro"/>
</dbReference>
<keyword evidence="4" id="KW-1185">Reference proteome</keyword>
<dbReference type="InterPro" id="IPR054353">
    <property type="entry name" value="IstA-like_C"/>
</dbReference>
<dbReference type="Proteomes" id="UP000427769">
    <property type="component" value="Chromosome"/>
</dbReference>
<sequence length="488" mass="56388">MIDKRTIFEIHRLKHLGWSDRKVARHLRIDRGSVKKYVSNPKVVQKRPNRISKLDPYRGQIKALVDKDPTVSAPVVLQQLESFTGKITIVRDYLRQLRGKRKQRIAYTRFESAPGEQMQVDWGHFGSLEYGDTRRKLYALVVIEAFSRMLFVRFTHSQKQYCLHSCLLEAFTWFGGCPKQLVIDNMATAVVERLGSVVRFNDTFLDFLCRFAIEPIACSPGSPYEKGKVESGVKYLRRNFMPLRSFVDLDDVQHQALDWLNTVANVRTHQTMGQRPVDRFEKVQLRSLPQRLPDTRQTQSLLVHKDFAVRFDGNTYTAPPWAIGKTVVVKADTAFVSLYLNDKRIAVHPRCWQRKQRIETPSHRQQVKKLRKKLWHDRQVAALMSLGTIAVDYINGLLDAGQPIAKQVKRLLVLKDKYGAEALVYALNKSMAHKALGADYVENIVHQEMAPKNDQPPVRLKNEQLNRIRLNQPSLAEYDAHALKREKK</sequence>
<dbReference type="GO" id="GO:0015074">
    <property type="term" value="P:DNA integration"/>
    <property type="evidence" value="ECO:0007669"/>
    <property type="project" value="InterPro"/>
</dbReference>
<dbReference type="AlphaFoldDB" id="A0A5K7ZCK6"/>
<feature type="domain" description="Integrase catalytic" evidence="2">
    <location>
        <begin position="110"/>
        <end position="284"/>
    </location>
</feature>
<evidence type="ECO:0000313" key="3">
    <source>
        <dbReference type="EMBL" id="BBO77463.1"/>
    </source>
</evidence>
<proteinExistence type="inferred from homology"/>
<dbReference type="Pfam" id="PF22483">
    <property type="entry name" value="Mu-transpos_C_2"/>
    <property type="match status" value="1"/>
</dbReference>
<gene>
    <name evidence="3" type="ORF">DSCW_48800</name>
</gene>
<organism evidence="3 4">
    <name type="scientific">Desulfosarcina widdelii</name>
    <dbReference type="NCBI Taxonomy" id="947919"/>
    <lineage>
        <taxon>Bacteria</taxon>
        <taxon>Pseudomonadati</taxon>
        <taxon>Thermodesulfobacteriota</taxon>
        <taxon>Desulfobacteria</taxon>
        <taxon>Desulfobacterales</taxon>
        <taxon>Desulfosarcinaceae</taxon>
        <taxon>Desulfosarcina</taxon>
    </lineage>
</organism>
<reference evidence="3 4" key="1">
    <citation type="submission" date="2019-11" db="EMBL/GenBank/DDBJ databases">
        <title>Comparative genomics of hydrocarbon-degrading Desulfosarcina strains.</title>
        <authorList>
            <person name="Watanabe M."/>
            <person name="Kojima H."/>
            <person name="Fukui M."/>
        </authorList>
    </citation>
    <scope>NUCLEOTIDE SEQUENCE [LARGE SCALE GENOMIC DNA]</scope>
    <source>
        <strain evidence="3 4">PP31</strain>
    </source>
</reference>
<dbReference type="PANTHER" id="PTHR35004">
    <property type="entry name" value="TRANSPOSASE RV3428C-RELATED"/>
    <property type="match status" value="1"/>
</dbReference>
<protein>
    <recommendedName>
        <fullName evidence="2">Integrase catalytic domain-containing protein</fullName>
    </recommendedName>
</protein>